<reference evidence="2" key="1">
    <citation type="journal article" date="2014" name="Nat. Commun.">
        <title>Genome sequence of mungbean and insights into evolution within Vigna species.</title>
        <authorList>
            <person name="Kang Y.J."/>
            <person name="Kim S.K."/>
            <person name="Kim M.Y."/>
            <person name="Lestari P."/>
            <person name="Kim K.H."/>
            <person name="Ha B.K."/>
            <person name="Jun T.H."/>
            <person name="Hwang W.J."/>
            <person name="Lee T."/>
            <person name="Lee J."/>
            <person name="Shim S."/>
            <person name="Yoon M.Y."/>
            <person name="Jang Y.E."/>
            <person name="Han K.S."/>
            <person name="Taeprayoon P."/>
            <person name="Yoon N."/>
            <person name="Somta P."/>
            <person name="Tanya P."/>
            <person name="Kim K.S."/>
            <person name="Gwag J.G."/>
            <person name="Moon J.K."/>
            <person name="Lee Y.H."/>
            <person name="Park B.S."/>
            <person name="Bombarely A."/>
            <person name="Doyle J.J."/>
            <person name="Jackson S.A."/>
            <person name="Schafleitner R."/>
            <person name="Srinives P."/>
            <person name="Varshney R.K."/>
            <person name="Lee S.H."/>
        </authorList>
    </citation>
    <scope>NUCLEOTIDE SEQUENCE [LARGE SCALE GENOMIC DNA]</scope>
    <source>
        <strain evidence="2">cv. VC1973A</strain>
    </source>
</reference>
<evidence type="ECO:0000256" key="1">
    <source>
        <dbReference type="SAM" id="MobiDB-lite"/>
    </source>
</evidence>
<evidence type="ECO:0000313" key="3">
    <source>
        <dbReference type="RefSeq" id="XP_014496592.1"/>
    </source>
</evidence>
<proteinExistence type="predicted"/>
<gene>
    <name evidence="3" type="primary">LOC106758165</name>
</gene>
<dbReference type="Proteomes" id="UP000087766">
    <property type="component" value="Chromosome 1"/>
</dbReference>
<dbReference type="OrthoDB" id="1750894at2759"/>
<protein>
    <submittedName>
        <fullName evidence="3">L-galactono-1,4-lactone dehydrogenase 2, mitochondrial-like</fullName>
    </submittedName>
</protein>
<dbReference type="RefSeq" id="XP_014496592.1">
    <property type="nucleotide sequence ID" value="XM_014641106.1"/>
</dbReference>
<organism evidence="2 3">
    <name type="scientific">Vigna radiata var. radiata</name>
    <name type="common">Mung bean</name>
    <name type="synonym">Phaseolus aureus</name>
    <dbReference type="NCBI Taxonomy" id="3916"/>
    <lineage>
        <taxon>Eukaryota</taxon>
        <taxon>Viridiplantae</taxon>
        <taxon>Streptophyta</taxon>
        <taxon>Embryophyta</taxon>
        <taxon>Tracheophyta</taxon>
        <taxon>Spermatophyta</taxon>
        <taxon>Magnoliopsida</taxon>
        <taxon>eudicotyledons</taxon>
        <taxon>Gunneridae</taxon>
        <taxon>Pentapetalae</taxon>
        <taxon>rosids</taxon>
        <taxon>fabids</taxon>
        <taxon>Fabales</taxon>
        <taxon>Fabaceae</taxon>
        <taxon>Papilionoideae</taxon>
        <taxon>50 kb inversion clade</taxon>
        <taxon>NPAAA clade</taxon>
        <taxon>indigoferoid/millettioid clade</taxon>
        <taxon>Phaseoleae</taxon>
        <taxon>Vigna</taxon>
    </lineage>
</organism>
<sequence>MIGKEELQEIREKYVSEWILNPDNVRQKEVLQYLQFIVKGSRGESAEEQKIDELSFTELRDKLIALDPLNKKNIISINQVEYIEELKQLLKNEEIPTPAPVEQHWATNNRSPLSPASNPF</sequence>
<dbReference type="AlphaFoldDB" id="A0A1S3TS90"/>
<feature type="compositionally biased region" description="Polar residues" evidence="1">
    <location>
        <begin position="105"/>
        <end position="120"/>
    </location>
</feature>
<dbReference type="GeneID" id="106758165"/>
<dbReference type="KEGG" id="vra:106758165"/>
<reference evidence="3" key="2">
    <citation type="submission" date="2025-08" db="UniProtKB">
        <authorList>
            <consortium name="RefSeq"/>
        </authorList>
    </citation>
    <scope>IDENTIFICATION</scope>
    <source>
        <tissue evidence="3">Leaf</tissue>
    </source>
</reference>
<dbReference type="STRING" id="3916.A0A1S3TS90"/>
<keyword evidence="2" id="KW-1185">Reference proteome</keyword>
<accession>A0A1S3TS90</accession>
<evidence type="ECO:0000313" key="2">
    <source>
        <dbReference type="Proteomes" id="UP000087766"/>
    </source>
</evidence>
<feature type="region of interest" description="Disordered" evidence="1">
    <location>
        <begin position="97"/>
        <end position="120"/>
    </location>
</feature>
<name>A0A1S3TS90_VIGRR</name>